<dbReference type="SUPFAM" id="SSF52540">
    <property type="entry name" value="P-loop containing nucleoside triphosphate hydrolases"/>
    <property type="match status" value="1"/>
</dbReference>
<keyword evidence="5" id="KW-0333">Golgi apparatus</keyword>
<evidence type="ECO:0000313" key="8">
    <source>
        <dbReference type="EMBL" id="CUH41987.1"/>
    </source>
</evidence>
<dbReference type="PANTHER" id="PTHR12137">
    <property type="entry name" value="CARBOHYDRATE SULFOTRANSFERASE"/>
    <property type="match status" value="1"/>
</dbReference>
<dbReference type="GO" id="GO:0016020">
    <property type="term" value="C:membrane"/>
    <property type="evidence" value="ECO:0007669"/>
    <property type="project" value="InterPro"/>
</dbReference>
<keyword evidence="2 8" id="KW-0808">Transferase</keyword>
<keyword evidence="7" id="KW-0325">Glycoprotein</keyword>
<evidence type="ECO:0000256" key="7">
    <source>
        <dbReference type="ARBA" id="ARBA00023180"/>
    </source>
</evidence>
<reference evidence="9" key="1">
    <citation type="submission" date="2015-09" db="EMBL/GenBank/DDBJ databases">
        <authorList>
            <person name="Rodrigo-Torres L."/>
            <person name="Arahal D.R."/>
        </authorList>
    </citation>
    <scope>NUCLEOTIDE SEQUENCE [LARGE SCALE GENOMIC DNA]</scope>
    <source>
        <strain evidence="9">CECT 4293</strain>
    </source>
</reference>
<evidence type="ECO:0000256" key="4">
    <source>
        <dbReference type="ARBA" id="ARBA00022989"/>
    </source>
</evidence>
<gene>
    <name evidence="8" type="ORF">RUM4293_00872</name>
</gene>
<dbReference type="InterPro" id="IPR005331">
    <property type="entry name" value="Sulfotransferase"/>
</dbReference>
<evidence type="ECO:0000256" key="3">
    <source>
        <dbReference type="ARBA" id="ARBA00022692"/>
    </source>
</evidence>
<protein>
    <submittedName>
        <fullName evidence="8">Sulfotransferase family protein</fullName>
    </submittedName>
</protein>
<dbReference type="InterPro" id="IPR027417">
    <property type="entry name" value="P-loop_NTPase"/>
</dbReference>
<sequence length="239" mass="28153">MRTLRDNLGPLALQALLVRRRSKSVPVYPTLKTVFVHIPKTGGSTISTILRRPNPLRLSKHDPSPAIDKHSSVFEHLGHLGPEAGEYFKFSFVRNPWDRLVSAYHYIIARRQEFELVANHENFESFLASFIEMPSQYLDIPYFRPQSSFLIDDNGEMPLDFLGRFETFEKDLRVVLREIGCRRIFLKHRKKSKRRDYREYYSADSNKAVRDVYIRDVENFGYDFNDGIIRKKSRPLRKL</sequence>
<dbReference type="Gene3D" id="3.40.50.300">
    <property type="entry name" value="P-loop containing nucleotide triphosphate hydrolases"/>
    <property type="match status" value="1"/>
</dbReference>
<evidence type="ECO:0000313" key="9">
    <source>
        <dbReference type="Proteomes" id="UP000050786"/>
    </source>
</evidence>
<organism evidence="8 9">
    <name type="scientific">Ruegeria atlantica</name>
    <dbReference type="NCBI Taxonomy" id="81569"/>
    <lineage>
        <taxon>Bacteria</taxon>
        <taxon>Pseudomonadati</taxon>
        <taxon>Pseudomonadota</taxon>
        <taxon>Alphaproteobacteria</taxon>
        <taxon>Rhodobacterales</taxon>
        <taxon>Roseobacteraceae</taxon>
        <taxon>Ruegeria</taxon>
    </lineage>
</organism>
<comment type="subcellular location">
    <subcellularLocation>
        <location evidence="1">Golgi apparatus membrane</location>
        <topology evidence="1">Single-pass type II membrane protein</topology>
    </subcellularLocation>
</comment>
<keyword evidence="9" id="KW-1185">Reference proteome</keyword>
<accession>A0A0P1EM68</accession>
<dbReference type="Pfam" id="PF03567">
    <property type="entry name" value="Sulfotransfer_2"/>
    <property type="match status" value="1"/>
</dbReference>
<evidence type="ECO:0000256" key="5">
    <source>
        <dbReference type="ARBA" id="ARBA00023034"/>
    </source>
</evidence>
<dbReference type="InterPro" id="IPR018011">
    <property type="entry name" value="Carb_sulfotrans_8-10"/>
</dbReference>
<dbReference type="GO" id="GO:0008146">
    <property type="term" value="F:sulfotransferase activity"/>
    <property type="evidence" value="ECO:0007669"/>
    <property type="project" value="InterPro"/>
</dbReference>
<dbReference type="EMBL" id="CYPS01000011">
    <property type="protein sequence ID" value="CUH41987.1"/>
    <property type="molecule type" value="Genomic_DNA"/>
</dbReference>
<dbReference type="GO" id="GO:0016051">
    <property type="term" value="P:carbohydrate biosynthetic process"/>
    <property type="evidence" value="ECO:0007669"/>
    <property type="project" value="InterPro"/>
</dbReference>
<dbReference type="AlphaFoldDB" id="A0A0P1EM68"/>
<keyword evidence="3" id="KW-0812">Transmembrane</keyword>
<dbReference type="Proteomes" id="UP000050786">
    <property type="component" value="Unassembled WGS sequence"/>
</dbReference>
<dbReference type="PANTHER" id="PTHR12137:SF54">
    <property type="entry name" value="CARBOHYDRATE SULFOTRANSFERASE"/>
    <property type="match status" value="1"/>
</dbReference>
<dbReference type="RefSeq" id="WP_082649185.1">
    <property type="nucleotide sequence ID" value="NZ_CYPS01000011.1"/>
</dbReference>
<evidence type="ECO:0000256" key="2">
    <source>
        <dbReference type="ARBA" id="ARBA00022679"/>
    </source>
</evidence>
<keyword evidence="6" id="KW-0472">Membrane</keyword>
<proteinExistence type="predicted"/>
<name>A0A0P1EM68_9RHOB</name>
<keyword evidence="4" id="KW-1133">Transmembrane helix</keyword>
<evidence type="ECO:0000256" key="1">
    <source>
        <dbReference type="ARBA" id="ARBA00004323"/>
    </source>
</evidence>
<evidence type="ECO:0000256" key="6">
    <source>
        <dbReference type="ARBA" id="ARBA00023136"/>
    </source>
</evidence>